<name>A0A418AGE4_9STRA</name>
<dbReference type="CDD" id="cd03244">
    <property type="entry name" value="ABCC_MRP_domain2"/>
    <property type="match status" value="1"/>
</dbReference>
<dbReference type="Gene3D" id="3.40.50.300">
    <property type="entry name" value="P-loop containing nucleotide triphosphate hydrolases"/>
    <property type="match status" value="2"/>
</dbReference>
<evidence type="ECO:0000256" key="2">
    <source>
        <dbReference type="ARBA" id="ARBA00009726"/>
    </source>
</evidence>
<evidence type="ECO:0000256" key="8">
    <source>
        <dbReference type="ARBA" id="ARBA00022989"/>
    </source>
</evidence>
<gene>
    <name evidence="13" type="ORF">DYB32_010297</name>
</gene>
<feature type="transmembrane region" description="Helical" evidence="10">
    <location>
        <begin position="246"/>
        <end position="271"/>
    </location>
</feature>
<dbReference type="PROSITE" id="PS50893">
    <property type="entry name" value="ABC_TRANSPORTER_2"/>
    <property type="match status" value="1"/>
</dbReference>
<keyword evidence="5" id="KW-0677">Repeat</keyword>
<evidence type="ECO:0000259" key="11">
    <source>
        <dbReference type="PROSITE" id="PS50893"/>
    </source>
</evidence>
<dbReference type="InterPro" id="IPR027417">
    <property type="entry name" value="P-loop_NTPase"/>
</dbReference>
<evidence type="ECO:0000256" key="9">
    <source>
        <dbReference type="ARBA" id="ARBA00023136"/>
    </source>
</evidence>
<accession>A0A418AGE4</accession>
<keyword evidence="6" id="KW-0547">Nucleotide-binding</keyword>
<evidence type="ECO:0000313" key="13">
    <source>
        <dbReference type="EMBL" id="RHY19038.1"/>
    </source>
</evidence>
<dbReference type="Pfam" id="PF00664">
    <property type="entry name" value="ABC_membrane"/>
    <property type="match status" value="1"/>
</dbReference>
<organism evidence="13 14">
    <name type="scientific">Aphanomyces invadans</name>
    <dbReference type="NCBI Taxonomy" id="157072"/>
    <lineage>
        <taxon>Eukaryota</taxon>
        <taxon>Sar</taxon>
        <taxon>Stramenopiles</taxon>
        <taxon>Oomycota</taxon>
        <taxon>Saprolegniomycetes</taxon>
        <taxon>Saprolegniales</taxon>
        <taxon>Verrucalvaceae</taxon>
        <taxon>Aphanomyces</taxon>
    </lineage>
</organism>
<dbReference type="InterPro" id="IPR017871">
    <property type="entry name" value="ABC_transporter-like_CS"/>
</dbReference>
<evidence type="ECO:0000256" key="5">
    <source>
        <dbReference type="ARBA" id="ARBA00022737"/>
    </source>
</evidence>
<dbReference type="EMBL" id="QUSY01003022">
    <property type="protein sequence ID" value="RHY19038.1"/>
    <property type="molecule type" value="Genomic_DNA"/>
</dbReference>
<keyword evidence="14" id="KW-1185">Reference proteome</keyword>
<feature type="domain" description="ABC transporter" evidence="11">
    <location>
        <begin position="525"/>
        <end position="756"/>
    </location>
</feature>
<protein>
    <submittedName>
        <fullName evidence="13">Uncharacterized protein</fullName>
    </submittedName>
</protein>
<feature type="non-terminal residue" evidence="13">
    <location>
        <position position="1"/>
    </location>
</feature>
<dbReference type="PANTHER" id="PTHR24223">
    <property type="entry name" value="ATP-BINDING CASSETTE SUB-FAMILY C"/>
    <property type="match status" value="1"/>
</dbReference>
<keyword evidence="9 10" id="KW-0472">Membrane</keyword>
<dbReference type="AlphaFoldDB" id="A0A418AGE4"/>
<keyword evidence="8 10" id="KW-1133">Transmembrane helix</keyword>
<dbReference type="Gene3D" id="1.20.1560.10">
    <property type="entry name" value="ABC transporter type 1, transmembrane domain"/>
    <property type="match status" value="1"/>
</dbReference>
<dbReference type="VEuPathDB" id="FungiDB:H310_14930"/>
<feature type="domain" description="ABC transmembrane type-1" evidence="12">
    <location>
        <begin position="207"/>
        <end position="486"/>
    </location>
</feature>
<dbReference type="PROSITE" id="PS00211">
    <property type="entry name" value="ABC_TRANSPORTER_1"/>
    <property type="match status" value="1"/>
</dbReference>
<evidence type="ECO:0000256" key="7">
    <source>
        <dbReference type="ARBA" id="ARBA00022840"/>
    </source>
</evidence>
<dbReference type="InterPro" id="IPR050173">
    <property type="entry name" value="ABC_transporter_C-like"/>
</dbReference>
<dbReference type="InterPro" id="IPR003439">
    <property type="entry name" value="ABC_transporter-like_ATP-bd"/>
</dbReference>
<dbReference type="SMART" id="SM00382">
    <property type="entry name" value="AAA"/>
    <property type="match status" value="1"/>
</dbReference>
<keyword evidence="3" id="KW-0813">Transport</keyword>
<proteinExistence type="inferred from homology"/>
<evidence type="ECO:0000256" key="1">
    <source>
        <dbReference type="ARBA" id="ARBA00004128"/>
    </source>
</evidence>
<dbReference type="GO" id="GO:0005524">
    <property type="term" value="F:ATP binding"/>
    <property type="evidence" value="ECO:0007669"/>
    <property type="project" value="UniProtKB-KW"/>
</dbReference>
<comment type="caution">
    <text evidence="13">The sequence shown here is derived from an EMBL/GenBank/DDBJ whole genome shotgun (WGS) entry which is preliminary data.</text>
</comment>
<evidence type="ECO:0000256" key="10">
    <source>
        <dbReference type="SAM" id="Phobius"/>
    </source>
</evidence>
<evidence type="ECO:0000256" key="3">
    <source>
        <dbReference type="ARBA" id="ARBA00022448"/>
    </source>
</evidence>
<evidence type="ECO:0000256" key="4">
    <source>
        <dbReference type="ARBA" id="ARBA00022692"/>
    </source>
</evidence>
<evidence type="ECO:0000313" key="14">
    <source>
        <dbReference type="Proteomes" id="UP000285060"/>
    </source>
</evidence>
<dbReference type="PANTHER" id="PTHR24223:SF443">
    <property type="entry name" value="MULTIDRUG-RESISTANCE LIKE PROTEIN 1, ISOFORM I"/>
    <property type="match status" value="1"/>
</dbReference>
<dbReference type="PROSITE" id="PS50929">
    <property type="entry name" value="ABC_TM1F"/>
    <property type="match status" value="1"/>
</dbReference>
<reference evidence="13 14" key="1">
    <citation type="submission" date="2018-08" db="EMBL/GenBank/DDBJ databases">
        <title>Aphanomyces genome sequencing and annotation.</title>
        <authorList>
            <person name="Minardi D."/>
            <person name="Oidtmann B."/>
            <person name="Van Der Giezen M."/>
            <person name="Studholme D.J."/>
        </authorList>
    </citation>
    <scope>NUCLEOTIDE SEQUENCE [LARGE SCALE GENOMIC DNA]</scope>
    <source>
        <strain evidence="13 14">NJM0002</strain>
    </source>
</reference>
<dbReference type="GO" id="GO:0016887">
    <property type="term" value="F:ATP hydrolysis activity"/>
    <property type="evidence" value="ECO:0007669"/>
    <property type="project" value="InterPro"/>
</dbReference>
<dbReference type="GO" id="GO:0005774">
    <property type="term" value="C:vacuolar membrane"/>
    <property type="evidence" value="ECO:0007669"/>
    <property type="project" value="UniProtKB-SubCell"/>
</dbReference>
<dbReference type="InterPro" id="IPR044726">
    <property type="entry name" value="ABCC_6TM_D2"/>
</dbReference>
<dbReference type="Proteomes" id="UP000285060">
    <property type="component" value="Unassembled WGS sequence"/>
</dbReference>
<evidence type="ECO:0000256" key="6">
    <source>
        <dbReference type="ARBA" id="ARBA00022741"/>
    </source>
</evidence>
<dbReference type="Pfam" id="PF00005">
    <property type="entry name" value="ABC_tran"/>
    <property type="match status" value="1"/>
</dbReference>
<keyword evidence="7" id="KW-0067">ATP-binding</keyword>
<dbReference type="FunFam" id="3.40.50.300:FF:000074">
    <property type="entry name" value="Multidrug resistance-associated protein 5 isoform 1"/>
    <property type="match status" value="1"/>
</dbReference>
<dbReference type="InterPro" id="IPR036640">
    <property type="entry name" value="ABC1_TM_sf"/>
</dbReference>
<keyword evidence="4 10" id="KW-0812">Transmembrane</keyword>
<dbReference type="InterPro" id="IPR003593">
    <property type="entry name" value="AAA+_ATPase"/>
</dbReference>
<dbReference type="SUPFAM" id="SSF52540">
    <property type="entry name" value="P-loop containing nucleoside triphosphate hydrolases"/>
    <property type="match status" value="2"/>
</dbReference>
<dbReference type="InterPro" id="IPR011527">
    <property type="entry name" value="ABC1_TM_dom"/>
</dbReference>
<dbReference type="SUPFAM" id="SSF90123">
    <property type="entry name" value="ABC transporter transmembrane region"/>
    <property type="match status" value="1"/>
</dbReference>
<evidence type="ECO:0000259" key="12">
    <source>
        <dbReference type="PROSITE" id="PS50929"/>
    </source>
</evidence>
<comment type="subcellular location">
    <subcellularLocation>
        <location evidence="1">Vacuole membrane</location>
        <topology evidence="1">Multi-pass membrane protein</topology>
    </subcellularLocation>
</comment>
<dbReference type="FunFam" id="1.20.1560.10:FF:000013">
    <property type="entry name" value="ABC transporter C family member 2"/>
    <property type="match status" value="1"/>
</dbReference>
<dbReference type="GO" id="GO:0140359">
    <property type="term" value="F:ABC-type transporter activity"/>
    <property type="evidence" value="ECO:0007669"/>
    <property type="project" value="InterPro"/>
</dbReference>
<sequence>AWIQHATLQNNILFTADMHADKYDRVLSACQLKPDLAMLPDGDQTEIGERGINLSGGQKARVSLARAMYRSDAADLILLDDPLSALDVHVAGAVFRECVQGMLQDKTVVLVLNSHYHFLPHADRVVVMEDGAIVGDGSFDSIKDAFPHLMSSSDKVDVSPPTHAATQPTVSAQVKGGELMTKEERRVGNVMFATYASYFSASGWNQWLVVAAIAAAYTLSQADLTMADWFMGYWAKHPGNNGSSTVTYVVLAAMAMVLVWGRSLFVLLVCLRCSKTLHQRLFRKVVNAPISSFFDVTPIGRTLNRFSSDLDQIDSMLPFTGVLLLQFGFQIAAVVVVCAVVSPFMLAVYVPIVLAFYKVQAFYNMSSSELKRLESMSRSPVINLIAETTCGLSTIRAFGMTDEFAEKSRRILDHSQSFFMVYRLSSRWMQMRLDWLSTGVVAGMAFVAVGFKQSIGVTAAGLALTYASQMSIFLSRFTFKSSTFENIMTCVERLEHYNSLDTEGDAVPGVTATTPPSSWPELGSISFEAYSMRYRNHLDLVLKNVSFTVQAGEKVGICGRTGSGKSSLMAALFRMVEATDGRIRIDGVDIATVDLHTLRSRLTIIPQDPVLFSGSLRFNLDPANEASDDELWCVLKKVHLADVVEDGLEFVVAEKGGNLSVGQRQLVCIARALLRRSRVVVLDEATANIDLESDRLIQNTIKDCFDGVTMLVIAHRLDTILDSDRILVMDYGSVVEYDTPGALLSTEGGAFAQLASHVRLTNSSLDDLS</sequence>
<comment type="similarity">
    <text evidence="2">Belongs to the ABC transporter superfamily. ABCC family. Conjugate transporter (TC 3.A.1.208) subfamily.</text>
</comment>
<dbReference type="CDD" id="cd18580">
    <property type="entry name" value="ABC_6TM_ABCC_D2"/>
    <property type="match status" value="1"/>
</dbReference>